<keyword evidence="4" id="KW-0346">Stress response</keyword>
<dbReference type="InterPro" id="IPR013126">
    <property type="entry name" value="Hsp_70_fam"/>
</dbReference>
<dbReference type="EMBL" id="LXWW01000577">
    <property type="protein sequence ID" value="OAO11865.1"/>
    <property type="molecule type" value="Genomic_DNA"/>
</dbReference>
<dbReference type="Pfam" id="PF00012">
    <property type="entry name" value="HSP70"/>
    <property type="match status" value="1"/>
</dbReference>
<dbReference type="SUPFAM" id="SSF100920">
    <property type="entry name" value="Heat shock protein 70kD (HSP70), peptide-binding domain"/>
    <property type="match status" value="1"/>
</dbReference>
<evidence type="ECO:0000313" key="5">
    <source>
        <dbReference type="Proteomes" id="UP000078348"/>
    </source>
</evidence>
<keyword evidence="3" id="KW-0472">Membrane</keyword>
<protein>
    <submittedName>
        <fullName evidence="4">Heat shock protein</fullName>
    </submittedName>
</protein>
<dbReference type="InterPro" id="IPR043129">
    <property type="entry name" value="ATPase_NBD"/>
</dbReference>
<sequence>MRDLGVTEFATTDANNSIWHILIGETNVKLSLFDVYDDFLTTLLEKIESSLNKNVAKVVMVVTSKEKLILDFLSSLSERIGVALEPVLSSTCMCLSYGFYDDCVRKSLLLLDFGWESTRVQVIDHSNNTYCFGPSCSCDSLSGRALFTGLCEAIDDQMSKENRQLLKSNYAFQNKKQINAYQCLNHTKNIIMLQKADKVYRLKDYQVHVGISSSLFKRVALSAIEAFNSALRGFLDESSIPIDSFDDVLISGGVANCNYVYDYIRSTFRNTFFPDLLTIYNPNNNANESVIVNGAAVQCAAWMGYSMKDLQSLLFIDLLPHDIFIKTETGYEIVIPKGASVPSRRTVEFVLTEENQTSLSVEIFRNASTSDDYVKIGEFEFTLNPEELPDSSVGITITVAENGGISAECTGAYEPEVNIMNVIILSLALLVLVIAYLFLKFYFRETRLLLGENRSLF</sequence>
<keyword evidence="5" id="KW-1185">Reference proteome</keyword>
<keyword evidence="3" id="KW-1133">Transmembrane helix</keyword>
<proteinExistence type="predicted"/>
<dbReference type="Gene3D" id="2.60.34.10">
    <property type="entry name" value="Substrate Binding Domain Of DNAk, Chain A, domain 1"/>
    <property type="match status" value="1"/>
</dbReference>
<feature type="transmembrane region" description="Helical" evidence="3">
    <location>
        <begin position="419"/>
        <end position="439"/>
    </location>
</feature>
<evidence type="ECO:0000313" key="4">
    <source>
        <dbReference type="EMBL" id="OAO11865.1"/>
    </source>
</evidence>
<reference evidence="4 5" key="1">
    <citation type="submission" date="2016-05" db="EMBL/GenBank/DDBJ databases">
        <title>Nuclear genome of Blastocystis sp. subtype 1 NandII.</title>
        <authorList>
            <person name="Gentekaki E."/>
            <person name="Curtis B."/>
            <person name="Stairs C."/>
            <person name="Eme L."/>
            <person name="Herman E."/>
            <person name="Klimes V."/>
            <person name="Arias M.C."/>
            <person name="Elias M."/>
            <person name="Hilliou F."/>
            <person name="Klute M."/>
            <person name="Malik S.-B."/>
            <person name="Pightling A."/>
            <person name="Rachubinski R."/>
            <person name="Salas D."/>
            <person name="Schlacht A."/>
            <person name="Suga H."/>
            <person name="Archibald J."/>
            <person name="Ball S.G."/>
            <person name="Clark G."/>
            <person name="Dacks J."/>
            <person name="Van Der Giezen M."/>
            <person name="Tsaousis A."/>
            <person name="Roger A."/>
        </authorList>
    </citation>
    <scope>NUCLEOTIDE SEQUENCE [LARGE SCALE GENOMIC DNA]</scope>
    <source>
        <strain evidence="5">ATCC 50177 / NandII</strain>
    </source>
</reference>
<dbReference type="InterPro" id="IPR029047">
    <property type="entry name" value="HSP70_peptide-bd_sf"/>
</dbReference>
<comment type="caution">
    <text evidence="4">The sequence shown here is derived from an EMBL/GenBank/DDBJ whole genome shotgun (WGS) entry which is preliminary data.</text>
</comment>
<gene>
    <name evidence="4" type="ORF">AV274_6478</name>
</gene>
<dbReference type="Proteomes" id="UP000078348">
    <property type="component" value="Unassembled WGS sequence"/>
</dbReference>
<evidence type="ECO:0000256" key="3">
    <source>
        <dbReference type="SAM" id="Phobius"/>
    </source>
</evidence>
<dbReference type="Gene3D" id="3.90.640.10">
    <property type="entry name" value="Actin, Chain A, domain 4"/>
    <property type="match status" value="1"/>
</dbReference>
<dbReference type="AlphaFoldDB" id="A0A196S3Y5"/>
<dbReference type="GO" id="GO:0140662">
    <property type="term" value="F:ATP-dependent protein folding chaperone"/>
    <property type="evidence" value="ECO:0007669"/>
    <property type="project" value="InterPro"/>
</dbReference>
<evidence type="ECO:0000256" key="1">
    <source>
        <dbReference type="ARBA" id="ARBA00022741"/>
    </source>
</evidence>
<name>A0A196S3Y5_BLAHN</name>
<accession>A0A196S3Y5</accession>
<evidence type="ECO:0000256" key="2">
    <source>
        <dbReference type="ARBA" id="ARBA00022840"/>
    </source>
</evidence>
<keyword evidence="3" id="KW-0812">Transmembrane</keyword>
<keyword evidence="2" id="KW-0067">ATP-binding</keyword>
<dbReference type="STRING" id="478820.A0A196S3Y5"/>
<dbReference type="SUPFAM" id="SSF53067">
    <property type="entry name" value="Actin-like ATPase domain"/>
    <property type="match status" value="1"/>
</dbReference>
<dbReference type="GO" id="GO:0005524">
    <property type="term" value="F:ATP binding"/>
    <property type="evidence" value="ECO:0007669"/>
    <property type="project" value="UniProtKB-KW"/>
</dbReference>
<keyword evidence="1" id="KW-0547">Nucleotide-binding</keyword>
<organism evidence="4 5">
    <name type="scientific">Blastocystis sp. subtype 1 (strain ATCC 50177 / NandII)</name>
    <dbReference type="NCBI Taxonomy" id="478820"/>
    <lineage>
        <taxon>Eukaryota</taxon>
        <taxon>Sar</taxon>
        <taxon>Stramenopiles</taxon>
        <taxon>Bigyra</taxon>
        <taxon>Opalozoa</taxon>
        <taxon>Opalinata</taxon>
        <taxon>Blastocystidae</taxon>
        <taxon>Blastocystis</taxon>
    </lineage>
</organism>
<dbReference type="Gene3D" id="3.30.420.40">
    <property type="match status" value="2"/>
</dbReference>
<dbReference type="OrthoDB" id="10460294at2759"/>